<accession>A0A9W6MW32</accession>
<feature type="binding site" evidence="4">
    <location>
        <position position="34"/>
    </location>
    <ligand>
        <name>Fe cation</name>
        <dbReference type="ChEBI" id="CHEBI:24875"/>
    </ligand>
</feature>
<keyword evidence="2" id="KW-0732">Signal</keyword>
<dbReference type="Proteomes" id="UP001143372">
    <property type="component" value="Unassembled WGS sequence"/>
</dbReference>
<evidence type="ECO:0000256" key="1">
    <source>
        <dbReference type="ARBA" id="ARBA00008520"/>
    </source>
</evidence>
<evidence type="ECO:0000313" key="6">
    <source>
        <dbReference type="Proteomes" id="UP001143372"/>
    </source>
</evidence>
<reference evidence="5" key="2">
    <citation type="submission" date="2023-01" db="EMBL/GenBank/DDBJ databases">
        <authorList>
            <person name="Sun Q."/>
            <person name="Evtushenko L."/>
        </authorList>
    </citation>
    <scope>NUCLEOTIDE SEQUENCE</scope>
    <source>
        <strain evidence="5">VKM B-2347</strain>
    </source>
</reference>
<reference evidence="5" key="1">
    <citation type="journal article" date="2014" name="Int. J. Syst. Evol. Microbiol.">
        <title>Complete genome sequence of Corynebacterium casei LMG S-19264T (=DSM 44701T), isolated from a smear-ripened cheese.</title>
        <authorList>
            <consortium name="US DOE Joint Genome Institute (JGI-PGF)"/>
            <person name="Walter F."/>
            <person name="Albersmeier A."/>
            <person name="Kalinowski J."/>
            <person name="Ruckert C."/>
        </authorList>
    </citation>
    <scope>NUCLEOTIDE SEQUENCE</scope>
    <source>
        <strain evidence="5">VKM B-2347</strain>
    </source>
</reference>
<keyword evidence="4" id="KW-0408">Iron</keyword>
<dbReference type="SUPFAM" id="SSF53850">
    <property type="entry name" value="Periplasmic binding protein-like II"/>
    <property type="match status" value="1"/>
</dbReference>
<comment type="caution">
    <text evidence="5">The sequence shown here is derived from an EMBL/GenBank/DDBJ whole genome shotgun (WGS) entry which is preliminary data.</text>
</comment>
<protein>
    <submittedName>
        <fullName evidence="5">Iron ABC transporter substrate-binding protein</fullName>
    </submittedName>
</protein>
<dbReference type="InterPro" id="IPR026045">
    <property type="entry name" value="Ferric-bd"/>
</dbReference>
<feature type="binding site" evidence="4">
    <location>
        <position position="218"/>
    </location>
    <ligand>
        <name>Fe cation</name>
        <dbReference type="ChEBI" id="CHEBI:24875"/>
    </ligand>
</feature>
<dbReference type="AlphaFoldDB" id="A0A9W6MW32"/>
<evidence type="ECO:0000256" key="3">
    <source>
        <dbReference type="ARBA" id="ARBA00022764"/>
    </source>
</evidence>
<dbReference type="InterPro" id="IPR006059">
    <property type="entry name" value="SBP"/>
</dbReference>
<dbReference type="Gene3D" id="3.40.190.10">
    <property type="entry name" value="Periplasmic binding protein-like II"/>
    <property type="match status" value="2"/>
</dbReference>
<dbReference type="EMBL" id="BSFI01000008">
    <property type="protein sequence ID" value="GLK68425.1"/>
    <property type="molecule type" value="Genomic_DNA"/>
</dbReference>
<gene>
    <name evidence="5" type="primary">hitA</name>
    <name evidence="5" type="ORF">GCM10008179_20630</name>
</gene>
<evidence type="ECO:0000256" key="4">
    <source>
        <dbReference type="PIRSR" id="PIRSR002825-1"/>
    </source>
</evidence>
<feature type="binding site" evidence="4">
    <location>
        <position position="219"/>
    </location>
    <ligand>
        <name>Fe cation</name>
        <dbReference type="ChEBI" id="CHEBI:24875"/>
    </ligand>
</feature>
<keyword evidence="6" id="KW-1185">Reference proteome</keyword>
<sequence length="332" mass="35607">MLAGAGLVGVASARGISPLRAAENETLTLYNGQHAETTAAIVEAFTRETGVRVAIRRGNSAQLANQILEEGDASPADVFYSEEIAPVLTLAARGLLSTANPDTLKQIPPQFAAKDGAWIGVSARCRVVAYNTDMIKLEALPSTVMDFAKPEWRDKVGFVPTSGEFQAQTLTIVKMKGRDAAVAWLKGLKDNGRIYNGNVAAVQGVQRGEVPVALVNNYYWFRVAEEIGDDKMKCQLYYIGHKDPGALLTLSPAGILKSSKRQDIAQRFLGFLVSAAGQQALVDAVAEYPVRPGVTSPYALKPIDELDPPDITPEDIGDADLARALRREAGLA</sequence>
<keyword evidence="3" id="KW-0574">Periplasm</keyword>
<dbReference type="GO" id="GO:0046872">
    <property type="term" value="F:metal ion binding"/>
    <property type="evidence" value="ECO:0007669"/>
    <property type="project" value="UniProtKB-KW"/>
</dbReference>
<keyword evidence="4" id="KW-0479">Metal-binding</keyword>
<organism evidence="5 6">
    <name type="scientific">Hansschlegelia plantiphila</name>
    <dbReference type="NCBI Taxonomy" id="374655"/>
    <lineage>
        <taxon>Bacteria</taxon>
        <taxon>Pseudomonadati</taxon>
        <taxon>Pseudomonadota</taxon>
        <taxon>Alphaproteobacteria</taxon>
        <taxon>Hyphomicrobiales</taxon>
        <taxon>Methylopilaceae</taxon>
        <taxon>Hansschlegelia</taxon>
    </lineage>
</organism>
<comment type="similarity">
    <text evidence="1">Belongs to the bacterial solute-binding protein 1 family.</text>
</comment>
<dbReference type="Pfam" id="PF13416">
    <property type="entry name" value="SBP_bac_8"/>
    <property type="match status" value="1"/>
</dbReference>
<dbReference type="PANTHER" id="PTHR30006">
    <property type="entry name" value="THIAMINE-BINDING PERIPLASMIC PROTEIN-RELATED"/>
    <property type="match status" value="1"/>
</dbReference>
<feature type="binding site" evidence="4">
    <location>
        <position position="82"/>
    </location>
    <ligand>
        <name>Fe cation</name>
        <dbReference type="ChEBI" id="CHEBI:24875"/>
    </ligand>
</feature>
<evidence type="ECO:0000313" key="5">
    <source>
        <dbReference type="EMBL" id="GLK68425.1"/>
    </source>
</evidence>
<dbReference type="PIRSF" id="PIRSF002825">
    <property type="entry name" value="CfbpA"/>
    <property type="match status" value="1"/>
</dbReference>
<dbReference type="GO" id="GO:0030288">
    <property type="term" value="C:outer membrane-bounded periplasmic space"/>
    <property type="evidence" value="ECO:0007669"/>
    <property type="project" value="TreeGrafter"/>
</dbReference>
<dbReference type="PANTHER" id="PTHR30006:SF15">
    <property type="entry name" value="IRON-UTILIZATION PERIPLASMIC PROTEIN"/>
    <property type="match status" value="1"/>
</dbReference>
<name>A0A9W6MW32_9HYPH</name>
<proteinExistence type="inferred from homology"/>
<evidence type="ECO:0000256" key="2">
    <source>
        <dbReference type="ARBA" id="ARBA00022729"/>
    </source>
</evidence>